<dbReference type="PANTHER" id="PTHR21399">
    <property type="entry name" value="CHLORIDE CONDUCTANCE REGULATORY PROTEIN ICLN"/>
    <property type="match status" value="1"/>
</dbReference>
<dbReference type="AlphaFoldDB" id="A0A0R3W1L2"/>
<evidence type="ECO:0000256" key="1">
    <source>
        <dbReference type="ARBA" id="ARBA00004123"/>
    </source>
</evidence>
<dbReference type="Proteomes" id="UP000282613">
    <property type="component" value="Unassembled WGS sequence"/>
</dbReference>
<dbReference type="GO" id="GO:0005681">
    <property type="term" value="C:spliceosomal complex"/>
    <property type="evidence" value="ECO:0007669"/>
    <property type="project" value="TreeGrafter"/>
</dbReference>
<name>A0A0R3W1L2_TAEAS</name>
<reference evidence="8" key="1">
    <citation type="submission" date="2017-02" db="UniProtKB">
        <authorList>
            <consortium name="WormBaseParasite"/>
        </authorList>
    </citation>
    <scope>IDENTIFICATION</scope>
</reference>
<keyword evidence="7" id="KW-1185">Reference proteome</keyword>
<dbReference type="OrthoDB" id="19714at2759"/>
<accession>A0A0R3W1L2</accession>
<evidence type="ECO:0000313" key="6">
    <source>
        <dbReference type="EMBL" id="VDK32110.1"/>
    </source>
</evidence>
<keyword evidence="3" id="KW-0963">Cytoplasm</keyword>
<dbReference type="GO" id="GO:0045292">
    <property type="term" value="P:mRNA cis splicing, via spliceosome"/>
    <property type="evidence" value="ECO:0007669"/>
    <property type="project" value="TreeGrafter"/>
</dbReference>
<dbReference type="Pfam" id="PF03517">
    <property type="entry name" value="Voldacs"/>
    <property type="match status" value="1"/>
</dbReference>
<evidence type="ECO:0000256" key="4">
    <source>
        <dbReference type="ARBA" id="ARBA00023242"/>
    </source>
</evidence>
<evidence type="ECO:0000256" key="3">
    <source>
        <dbReference type="ARBA" id="ARBA00022490"/>
    </source>
</evidence>
<dbReference type="GO" id="GO:0000387">
    <property type="term" value="P:spliceosomal snRNP assembly"/>
    <property type="evidence" value="ECO:0007669"/>
    <property type="project" value="TreeGrafter"/>
</dbReference>
<protein>
    <submittedName>
        <fullName evidence="8">Chloride conductance regulatory protein ICln</fullName>
    </submittedName>
</protein>
<evidence type="ECO:0000256" key="5">
    <source>
        <dbReference type="SAM" id="MobiDB-lite"/>
    </source>
</evidence>
<dbReference type="InterPro" id="IPR039924">
    <property type="entry name" value="ICln/Lot5/Saf5"/>
</dbReference>
<evidence type="ECO:0000313" key="8">
    <source>
        <dbReference type="WBParaSite" id="TASK_0000363401-mRNA-1"/>
    </source>
</evidence>
<dbReference type="WBParaSite" id="TASK_0000363401-mRNA-1">
    <property type="protein sequence ID" value="TASK_0000363401-mRNA-1"/>
    <property type="gene ID" value="TASK_0000363401"/>
</dbReference>
<comment type="subcellular location">
    <subcellularLocation>
        <location evidence="2">Cytoplasm</location>
    </subcellularLocation>
    <subcellularLocation>
        <location evidence="1">Nucleus</location>
    </subcellularLocation>
</comment>
<dbReference type="Gene3D" id="2.30.29.30">
    <property type="entry name" value="Pleckstrin-homology domain (PH domain)/Phosphotyrosine-binding domain (PTB)"/>
    <property type="match status" value="1"/>
</dbReference>
<feature type="compositionally biased region" description="Acidic residues" evidence="5">
    <location>
        <begin position="103"/>
        <end position="116"/>
    </location>
</feature>
<evidence type="ECO:0000313" key="7">
    <source>
        <dbReference type="Proteomes" id="UP000282613"/>
    </source>
</evidence>
<dbReference type="PANTHER" id="PTHR21399:SF0">
    <property type="entry name" value="METHYLOSOME SUBUNIT PICLN"/>
    <property type="match status" value="1"/>
</dbReference>
<dbReference type="GO" id="GO:0034715">
    <property type="term" value="C:pICln-Sm protein complex"/>
    <property type="evidence" value="ECO:0007669"/>
    <property type="project" value="TreeGrafter"/>
</dbReference>
<dbReference type="InterPro" id="IPR011993">
    <property type="entry name" value="PH-like_dom_sf"/>
</dbReference>
<dbReference type="GO" id="GO:0005829">
    <property type="term" value="C:cytosol"/>
    <property type="evidence" value="ECO:0007669"/>
    <property type="project" value="TreeGrafter"/>
</dbReference>
<dbReference type="EMBL" id="UYRS01018306">
    <property type="protein sequence ID" value="VDK32110.1"/>
    <property type="molecule type" value="Genomic_DNA"/>
</dbReference>
<gene>
    <name evidence="6" type="ORF">TASK_LOCUS3635</name>
</gene>
<proteinExistence type="predicted"/>
<reference evidence="6 7" key="2">
    <citation type="submission" date="2018-11" db="EMBL/GenBank/DDBJ databases">
        <authorList>
            <consortium name="Pathogen Informatics"/>
        </authorList>
    </citation>
    <scope>NUCLEOTIDE SEQUENCE [LARGE SCALE GENOMIC DNA]</scope>
</reference>
<dbReference type="STRING" id="60517.A0A0R3W1L2"/>
<sequence length="218" mass="24588">MSLGSALSNDVRLVKGNVSFYEDTRLLDEGKLVVKESSIDWDGENRHFSLFYPNICLHAVSRDPYGGDENAKFPHPHIFLMVDGERVWSNGEPPPSGSGDNGMDVDDEENSDEEDRDYGIDEEKTTFNLRFVLPDQRDLDDLYDAIAECQALNPDPEDLSEYEFGGVQDYENGDESISFYPLRANASIIFVIQHAPCILTFVDVYAHIEPISPMTIVR</sequence>
<evidence type="ECO:0000256" key="2">
    <source>
        <dbReference type="ARBA" id="ARBA00004496"/>
    </source>
</evidence>
<feature type="region of interest" description="Disordered" evidence="5">
    <location>
        <begin position="89"/>
        <end position="120"/>
    </location>
</feature>
<keyword evidence="4" id="KW-0539">Nucleus</keyword>
<organism evidence="8">
    <name type="scientific">Taenia asiatica</name>
    <name type="common">Asian tapeworm</name>
    <dbReference type="NCBI Taxonomy" id="60517"/>
    <lineage>
        <taxon>Eukaryota</taxon>
        <taxon>Metazoa</taxon>
        <taxon>Spiralia</taxon>
        <taxon>Lophotrochozoa</taxon>
        <taxon>Platyhelminthes</taxon>
        <taxon>Cestoda</taxon>
        <taxon>Eucestoda</taxon>
        <taxon>Cyclophyllidea</taxon>
        <taxon>Taeniidae</taxon>
        <taxon>Taenia</taxon>
    </lineage>
</organism>